<organism evidence="1 2">
    <name type="scientific">Chlorogloeopsis fritschii PCC 6912</name>
    <dbReference type="NCBI Taxonomy" id="211165"/>
    <lineage>
        <taxon>Bacteria</taxon>
        <taxon>Bacillati</taxon>
        <taxon>Cyanobacteriota</taxon>
        <taxon>Cyanophyceae</taxon>
        <taxon>Nostocales</taxon>
        <taxon>Chlorogloeopsidaceae</taxon>
        <taxon>Chlorogloeopsis</taxon>
    </lineage>
</organism>
<reference evidence="1 2" key="1">
    <citation type="journal article" date="2019" name="Genome Biol. Evol.">
        <title>Day and night: Metabolic profiles and evolutionary relationships of six axenic non-marine cyanobacteria.</title>
        <authorList>
            <person name="Will S.E."/>
            <person name="Henke P."/>
            <person name="Boedeker C."/>
            <person name="Huang S."/>
            <person name="Brinkmann H."/>
            <person name="Rohde M."/>
            <person name="Jarek M."/>
            <person name="Friedl T."/>
            <person name="Seufert S."/>
            <person name="Schumacher M."/>
            <person name="Overmann J."/>
            <person name="Neumann-Schaal M."/>
            <person name="Petersen J."/>
        </authorList>
    </citation>
    <scope>NUCLEOTIDE SEQUENCE [LARGE SCALE GENOMIC DNA]</scope>
    <source>
        <strain evidence="1 2">PCC 6912</strain>
    </source>
</reference>
<dbReference type="AlphaFoldDB" id="A0A433MW07"/>
<accession>A0A433MW07</accession>
<dbReference type="EMBL" id="RSCJ01000059">
    <property type="protein sequence ID" value="RUR72077.1"/>
    <property type="molecule type" value="Genomic_DNA"/>
</dbReference>
<dbReference type="RefSeq" id="WP_201800411.1">
    <property type="nucleotide sequence ID" value="NZ_CP170746.1"/>
</dbReference>
<gene>
    <name evidence="1" type="ORF">PCC6912_65310</name>
</gene>
<proteinExistence type="predicted"/>
<sequence length="72" mass="8397">MTISISSPTFYELLYEETVDSSQHPDPDDKLDVMYNFPKLIGQGYWREIELRPGLELVISLIKKKPRALTLR</sequence>
<protein>
    <submittedName>
        <fullName evidence="1">Uncharacterized protein</fullName>
    </submittedName>
</protein>
<dbReference type="Proteomes" id="UP000268857">
    <property type="component" value="Unassembled WGS sequence"/>
</dbReference>
<name>A0A433MW07_CHLFR</name>
<evidence type="ECO:0000313" key="2">
    <source>
        <dbReference type="Proteomes" id="UP000268857"/>
    </source>
</evidence>
<evidence type="ECO:0000313" key="1">
    <source>
        <dbReference type="EMBL" id="RUR72077.1"/>
    </source>
</evidence>
<comment type="caution">
    <text evidence="1">The sequence shown here is derived from an EMBL/GenBank/DDBJ whole genome shotgun (WGS) entry which is preliminary data.</text>
</comment>
<keyword evidence="2" id="KW-1185">Reference proteome</keyword>